<dbReference type="EMBL" id="LSTO01000001">
    <property type="protein sequence ID" value="OWW21908.1"/>
    <property type="molecule type" value="Genomic_DNA"/>
</dbReference>
<dbReference type="Gene3D" id="2.30.30.40">
    <property type="entry name" value="SH3 Domains"/>
    <property type="match status" value="1"/>
</dbReference>
<comment type="catalytic activity">
    <reaction evidence="1">
        <text>ATP + protein L-histidine = ADP + protein N-phospho-L-histidine.</text>
        <dbReference type="EC" id="2.7.13.3"/>
    </reaction>
</comment>
<organism evidence="17 18">
    <name type="scientific">Noviherbaspirillum denitrificans</name>
    <dbReference type="NCBI Taxonomy" id="1968433"/>
    <lineage>
        <taxon>Bacteria</taxon>
        <taxon>Pseudomonadati</taxon>
        <taxon>Pseudomonadota</taxon>
        <taxon>Betaproteobacteria</taxon>
        <taxon>Burkholderiales</taxon>
        <taxon>Oxalobacteraceae</taxon>
        <taxon>Noviherbaspirillum</taxon>
    </lineage>
</organism>
<accession>A0A254TQ98</accession>
<evidence type="ECO:0000256" key="11">
    <source>
        <dbReference type="ARBA" id="ARBA00035100"/>
    </source>
</evidence>
<comment type="function">
    <text evidence="11">Involved in the transmission of sensory signals from the chemoreceptors to the flagellar motors. CheA is autophosphorylated; it can transfer its phosphate group to either CheB or CheY.</text>
</comment>
<keyword evidence="8" id="KW-0418">Kinase</keyword>
<evidence type="ECO:0000256" key="6">
    <source>
        <dbReference type="ARBA" id="ARBA00022679"/>
    </source>
</evidence>
<dbReference type="InterPro" id="IPR036097">
    <property type="entry name" value="HisK_dim/P_sf"/>
</dbReference>
<dbReference type="InterPro" id="IPR037006">
    <property type="entry name" value="CheA-like_homodim_sf"/>
</dbReference>
<dbReference type="SUPFAM" id="SSF55874">
    <property type="entry name" value="ATPase domain of HSP90 chaperone/DNA topoisomerase II/histidine kinase"/>
    <property type="match status" value="1"/>
</dbReference>
<dbReference type="PRINTS" id="PR00344">
    <property type="entry name" value="BCTRLSENSOR"/>
</dbReference>
<dbReference type="SMART" id="SM00387">
    <property type="entry name" value="HATPase_c"/>
    <property type="match status" value="1"/>
</dbReference>
<feature type="domain" description="HPt" evidence="16">
    <location>
        <begin position="1"/>
        <end position="103"/>
    </location>
</feature>
<proteinExistence type="predicted"/>
<dbReference type="InterPro" id="IPR051315">
    <property type="entry name" value="Bact_Chemotaxis_CheA"/>
</dbReference>
<dbReference type="InterPro" id="IPR005467">
    <property type="entry name" value="His_kinase_dom"/>
</dbReference>
<feature type="coiled-coil region" evidence="13">
    <location>
        <begin position="11"/>
        <end position="38"/>
    </location>
</feature>
<dbReference type="CDD" id="cd00731">
    <property type="entry name" value="CheA_reg"/>
    <property type="match status" value="1"/>
</dbReference>
<evidence type="ECO:0000256" key="12">
    <source>
        <dbReference type="PROSITE-ProRule" id="PRU00110"/>
    </source>
</evidence>
<dbReference type="Pfam" id="PF01627">
    <property type="entry name" value="Hpt"/>
    <property type="match status" value="1"/>
</dbReference>
<evidence type="ECO:0000256" key="4">
    <source>
        <dbReference type="ARBA" id="ARBA00022500"/>
    </source>
</evidence>
<dbReference type="Gene3D" id="1.10.287.560">
    <property type="entry name" value="Histidine kinase CheA-like, homodimeric domain"/>
    <property type="match status" value="1"/>
</dbReference>
<dbReference type="Pfam" id="PF01584">
    <property type="entry name" value="CheW"/>
    <property type="match status" value="1"/>
</dbReference>
<protein>
    <recommendedName>
        <fullName evidence="3">Chemotaxis protein CheA</fullName>
        <ecNumber evidence="2">2.7.13.3</ecNumber>
    </recommendedName>
</protein>
<keyword evidence="7" id="KW-0547">Nucleotide-binding</keyword>
<dbReference type="SMART" id="SM00260">
    <property type="entry name" value="CheW"/>
    <property type="match status" value="1"/>
</dbReference>
<dbReference type="SMART" id="SM01231">
    <property type="entry name" value="H-kinase_dim"/>
    <property type="match status" value="1"/>
</dbReference>
<dbReference type="InterPro" id="IPR004358">
    <property type="entry name" value="Sig_transdc_His_kin-like_C"/>
</dbReference>
<evidence type="ECO:0000259" key="14">
    <source>
        <dbReference type="PROSITE" id="PS50109"/>
    </source>
</evidence>
<evidence type="ECO:0000256" key="10">
    <source>
        <dbReference type="ARBA" id="ARBA00023012"/>
    </source>
</evidence>
<dbReference type="GO" id="GO:0005524">
    <property type="term" value="F:ATP binding"/>
    <property type="evidence" value="ECO:0007669"/>
    <property type="project" value="UniProtKB-KW"/>
</dbReference>
<feature type="modified residue" description="Phosphohistidine" evidence="12">
    <location>
        <position position="46"/>
    </location>
</feature>
<dbReference type="InterPro" id="IPR003594">
    <property type="entry name" value="HATPase_dom"/>
</dbReference>
<dbReference type="SUPFAM" id="SSF47226">
    <property type="entry name" value="Histidine-containing phosphotransfer domain, HPT domain"/>
    <property type="match status" value="1"/>
</dbReference>
<dbReference type="InterPro" id="IPR036890">
    <property type="entry name" value="HATPase_C_sf"/>
</dbReference>
<keyword evidence="5 12" id="KW-0597">Phosphoprotein</keyword>
<dbReference type="InterPro" id="IPR002545">
    <property type="entry name" value="CheW-lke_dom"/>
</dbReference>
<dbReference type="Pfam" id="PF02895">
    <property type="entry name" value="H-kinase_dim"/>
    <property type="match status" value="1"/>
</dbReference>
<dbReference type="FunFam" id="3.30.565.10:FF:000016">
    <property type="entry name" value="Chemotaxis protein CheA, putative"/>
    <property type="match status" value="1"/>
</dbReference>
<keyword evidence="10" id="KW-0902">Two-component regulatory system</keyword>
<dbReference type="OrthoDB" id="9146932at2"/>
<dbReference type="CDD" id="cd16916">
    <property type="entry name" value="HATPase_CheA-like"/>
    <property type="match status" value="1"/>
</dbReference>
<sequence length="723" mass="78284">MNLDQALQTFIAESKELLEDMENALLAIEQTEDRSENVNAIFRAAHTIKGSSGLFGLDHIVSFTHVVENVLDHVRGGKLDINDQLVSLLLACGDHIGTLVDTVAAGQMEADDKNTERGLPLLDKLRTYLAPVQQAPAAAPALVAQEPPEVERLDGDTVASDHWHISLRFGRDVLKNGMDPLSFIRYLGTLGTIVGIATLPDGIPEAADMDPECCYLGYEIAFRSDADKTTIENVFDFVREDCRLRILPPKSRLSDYVRLLREIPTETTRIGELLMRCGTITANELDAALNTQTDADTSQPLGQILIEQRAVQPEVVEAALTKQKQMRETHAQESKSIRVDADKLDQLINLVGELIIAGASANLIARRAHASELQESMSKVTSLVESVRDSALQLRMVKIGATFNRFQRVVHDVAREIGKDIALEVDGVDTELDKTVVEKIGDPLTHLVRNAMDHGIEPAEVRMARGKPARGTVRLDACHDSGSIVISVSDDGGGLKREKILAKAIERGLVEPGHHLADEDVYKLIFEPGFSTADQISNLSGRGVGLDVVKRNITALRGTVGVQTAEGVGTTVTIRLPLTLAIIDGFLVEVGKSVFAIPLDMIEECVAYSAEPGHDYTNLRGQVLPFIRLRDLFDVEGAPSKRENIVVLKHAGRKAGLVVDTLLGEFQTVIKPLGKMFGGIKCISGSTILGSGEVALILDVPALVQQSSINSQPGNAGNTLAIA</sequence>
<evidence type="ECO:0000256" key="5">
    <source>
        <dbReference type="ARBA" id="ARBA00022553"/>
    </source>
</evidence>
<keyword evidence="4" id="KW-0145">Chemotaxis</keyword>
<evidence type="ECO:0000256" key="9">
    <source>
        <dbReference type="ARBA" id="ARBA00022840"/>
    </source>
</evidence>
<evidence type="ECO:0000259" key="15">
    <source>
        <dbReference type="PROSITE" id="PS50851"/>
    </source>
</evidence>
<dbReference type="RefSeq" id="WP_088708744.1">
    <property type="nucleotide sequence ID" value="NZ_LSTO01000001.1"/>
</dbReference>
<dbReference type="PANTHER" id="PTHR43395:SF10">
    <property type="entry name" value="CHEMOTAXIS PROTEIN CHEA"/>
    <property type="match status" value="1"/>
</dbReference>
<evidence type="ECO:0000256" key="7">
    <source>
        <dbReference type="ARBA" id="ARBA00022741"/>
    </source>
</evidence>
<evidence type="ECO:0000313" key="17">
    <source>
        <dbReference type="EMBL" id="OWW21908.1"/>
    </source>
</evidence>
<dbReference type="InterPro" id="IPR036641">
    <property type="entry name" value="HPT_dom_sf"/>
</dbReference>
<keyword evidence="9" id="KW-0067">ATP-binding</keyword>
<evidence type="ECO:0000256" key="1">
    <source>
        <dbReference type="ARBA" id="ARBA00000085"/>
    </source>
</evidence>
<evidence type="ECO:0000259" key="16">
    <source>
        <dbReference type="PROSITE" id="PS50894"/>
    </source>
</evidence>
<reference evidence="17 18" key="1">
    <citation type="submission" date="2016-02" db="EMBL/GenBank/DDBJ databases">
        <authorList>
            <person name="Wen L."/>
            <person name="He K."/>
            <person name="Yang H."/>
        </authorList>
    </citation>
    <scope>NUCLEOTIDE SEQUENCE [LARGE SCALE GENOMIC DNA]</scope>
    <source>
        <strain evidence="17 18">TSA40</strain>
    </source>
</reference>
<keyword evidence="13" id="KW-0175">Coiled coil</keyword>
<dbReference type="Pfam" id="PF02518">
    <property type="entry name" value="HATPase_c"/>
    <property type="match status" value="1"/>
</dbReference>
<dbReference type="InterPro" id="IPR037257">
    <property type="entry name" value="T2SS_E_N_sf"/>
</dbReference>
<dbReference type="PANTHER" id="PTHR43395">
    <property type="entry name" value="SENSOR HISTIDINE KINASE CHEA"/>
    <property type="match status" value="1"/>
</dbReference>
<dbReference type="EC" id="2.7.13.3" evidence="2"/>
<dbReference type="SUPFAM" id="SSF160246">
    <property type="entry name" value="EspE N-terminal domain-like"/>
    <property type="match status" value="1"/>
</dbReference>
<dbReference type="SUPFAM" id="SSF47384">
    <property type="entry name" value="Homodimeric domain of signal transducing histidine kinase"/>
    <property type="match status" value="1"/>
</dbReference>
<gene>
    <name evidence="17" type="ORF">AYR66_22845</name>
</gene>
<dbReference type="CDD" id="cd00088">
    <property type="entry name" value="HPT"/>
    <property type="match status" value="1"/>
</dbReference>
<keyword evidence="6" id="KW-0808">Transferase</keyword>
<evidence type="ECO:0000313" key="18">
    <source>
        <dbReference type="Proteomes" id="UP000197535"/>
    </source>
</evidence>
<dbReference type="AlphaFoldDB" id="A0A254TQ98"/>
<dbReference type="InterPro" id="IPR036061">
    <property type="entry name" value="CheW-like_dom_sf"/>
</dbReference>
<dbReference type="GO" id="GO:0000155">
    <property type="term" value="F:phosphorelay sensor kinase activity"/>
    <property type="evidence" value="ECO:0007669"/>
    <property type="project" value="InterPro"/>
</dbReference>
<evidence type="ECO:0000256" key="8">
    <source>
        <dbReference type="ARBA" id="ARBA00022777"/>
    </source>
</evidence>
<evidence type="ECO:0000256" key="3">
    <source>
        <dbReference type="ARBA" id="ARBA00021495"/>
    </source>
</evidence>
<comment type="caution">
    <text evidence="17">The sequence shown here is derived from an EMBL/GenBank/DDBJ whole genome shotgun (WGS) entry which is preliminary data.</text>
</comment>
<dbReference type="Gene3D" id="1.20.120.160">
    <property type="entry name" value="HPT domain"/>
    <property type="match status" value="1"/>
</dbReference>
<evidence type="ECO:0000256" key="2">
    <source>
        <dbReference type="ARBA" id="ARBA00012438"/>
    </source>
</evidence>
<dbReference type="InterPro" id="IPR004105">
    <property type="entry name" value="CheA-like_dim"/>
</dbReference>
<dbReference type="GO" id="GO:0005737">
    <property type="term" value="C:cytoplasm"/>
    <property type="evidence" value="ECO:0007669"/>
    <property type="project" value="InterPro"/>
</dbReference>
<dbReference type="SMART" id="SM00073">
    <property type="entry name" value="HPT"/>
    <property type="match status" value="1"/>
</dbReference>
<dbReference type="Proteomes" id="UP000197535">
    <property type="component" value="Unassembled WGS sequence"/>
</dbReference>
<evidence type="ECO:0000256" key="13">
    <source>
        <dbReference type="SAM" id="Coils"/>
    </source>
</evidence>
<dbReference type="PROSITE" id="PS50894">
    <property type="entry name" value="HPT"/>
    <property type="match status" value="1"/>
</dbReference>
<dbReference type="PROSITE" id="PS50109">
    <property type="entry name" value="HIS_KIN"/>
    <property type="match status" value="1"/>
</dbReference>
<dbReference type="PROSITE" id="PS50851">
    <property type="entry name" value="CHEW"/>
    <property type="match status" value="1"/>
</dbReference>
<dbReference type="SUPFAM" id="SSF50341">
    <property type="entry name" value="CheW-like"/>
    <property type="match status" value="1"/>
</dbReference>
<dbReference type="InterPro" id="IPR008207">
    <property type="entry name" value="Sig_transdc_His_kin_Hpt_dom"/>
</dbReference>
<dbReference type="Gene3D" id="3.30.565.10">
    <property type="entry name" value="Histidine kinase-like ATPase, C-terminal domain"/>
    <property type="match status" value="1"/>
</dbReference>
<keyword evidence="18" id="KW-1185">Reference proteome</keyword>
<feature type="domain" description="Histidine kinase" evidence="14">
    <location>
        <begin position="373"/>
        <end position="580"/>
    </location>
</feature>
<feature type="domain" description="CheW-like" evidence="15">
    <location>
        <begin position="564"/>
        <end position="709"/>
    </location>
</feature>
<name>A0A254TQ98_9BURK</name>
<dbReference type="GO" id="GO:0006935">
    <property type="term" value="P:chemotaxis"/>
    <property type="evidence" value="ECO:0007669"/>
    <property type="project" value="UniProtKB-KW"/>
</dbReference>